<evidence type="ECO:0000259" key="2">
    <source>
        <dbReference type="Pfam" id="PF08327"/>
    </source>
</evidence>
<evidence type="ECO:0000313" key="3">
    <source>
        <dbReference type="EMBL" id="MFC0528810.1"/>
    </source>
</evidence>
<comment type="caution">
    <text evidence="3">The sequence shown here is derived from an EMBL/GenBank/DDBJ whole genome shotgun (WGS) entry which is preliminary data.</text>
</comment>
<organism evidence="3 4">
    <name type="scientific">Phytohabitans kaempferiae</name>
    <dbReference type="NCBI Taxonomy" id="1620943"/>
    <lineage>
        <taxon>Bacteria</taxon>
        <taxon>Bacillati</taxon>
        <taxon>Actinomycetota</taxon>
        <taxon>Actinomycetes</taxon>
        <taxon>Micromonosporales</taxon>
        <taxon>Micromonosporaceae</taxon>
    </lineage>
</organism>
<reference evidence="3 4" key="1">
    <citation type="submission" date="2024-09" db="EMBL/GenBank/DDBJ databases">
        <authorList>
            <person name="Sun Q."/>
            <person name="Mori K."/>
        </authorList>
    </citation>
    <scope>NUCLEOTIDE SEQUENCE [LARGE SCALE GENOMIC DNA]</scope>
    <source>
        <strain evidence="3 4">TBRC 3947</strain>
    </source>
</reference>
<proteinExistence type="inferred from homology"/>
<dbReference type="RefSeq" id="WP_377250874.1">
    <property type="nucleotide sequence ID" value="NZ_JBHLUH010000021.1"/>
</dbReference>
<comment type="similarity">
    <text evidence="1">Belongs to the AHA1 family.</text>
</comment>
<dbReference type="InterPro" id="IPR023393">
    <property type="entry name" value="START-like_dom_sf"/>
</dbReference>
<dbReference type="InterPro" id="IPR013538">
    <property type="entry name" value="ASHA1/2-like_C"/>
</dbReference>
<dbReference type="Gene3D" id="3.30.530.20">
    <property type="match status" value="1"/>
</dbReference>
<evidence type="ECO:0000256" key="1">
    <source>
        <dbReference type="ARBA" id="ARBA00006817"/>
    </source>
</evidence>
<evidence type="ECO:0000313" key="4">
    <source>
        <dbReference type="Proteomes" id="UP001589867"/>
    </source>
</evidence>
<dbReference type="EMBL" id="JBHLUH010000021">
    <property type="protein sequence ID" value="MFC0528810.1"/>
    <property type="molecule type" value="Genomic_DNA"/>
</dbReference>
<protein>
    <submittedName>
        <fullName evidence="3">SRPBCC domain-containing protein</fullName>
    </submittedName>
</protein>
<dbReference type="SUPFAM" id="SSF55961">
    <property type="entry name" value="Bet v1-like"/>
    <property type="match status" value="1"/>
</dbReference>
<sequence length="137" mass="15163">MSGYDYTVTGVMDAPVERVWQVWTEAEHYTGVFHGVPGSAKLDVRPGGSWRVTISVPEAGEERMSGSYVEVVPHRRLVTTMDGHEASPMAMDLKDLGGRTEITFTQTCATAEERDQSEEGSRILLQWCADHLATLHP</sequence>
<dbReference type="CDD" id="cd07814">
    <property type="entry name" value="SRPBCC_CalC_Aha1-like"/>
    <property type="match status" value="1"/>
</dbReference>
<feature type="domain" description="Activator of Hsp90 ATPase homologue 1/2-like C-terminal" evidence="2">
    <location>
        <begin position="13"/>
        <end position="131"/>
    </location>
</feature>
<accession>A0ABV6M282</accession>
<dbReference type="Proteomes" id="UP001589867">
    <property type="component" value="Unassembled WGS sequence"/>
</dbReference>
<gene>
    <name evidence="3" type="ORF">ACFFIA_14190</name>
</gene>
<name>A0ABV6M282_9ACTN</name>
<dbReference type="Pfam" id="PF08327">
    <property type="entry name" value="AHSA1"/>
    <property type="match status" value="1"/>
</dbReference>
<keyword evidence="4" id="KW-1185">Reference proteome</keyword>